<dbReference type="PANTHER" id="PTHR38588:SF1">
    <property type="entry name" value="BLL0334 PROTEIN"/>
    <property type="match status" value="1"/>
</dbReference>
<dbReference type="Pfam" id="PF06240">
    <property type="entry name" value="COXG"/>
    <property type="match status" value="1"/>
</dbReference>
<name>A0A098S8M4_9BACT</name>
<dbReference type="STRING" id="1524460.IX84_07210"/>
<dbReference type="RefSeq" id="WP_072013645.1">
    <property type="nucleotide sequence ID" value="NZ_JBKAGJ010000006.1"/>
</dbReference>
<keyword evidence="2" id="KW-1185">Reference proteome</keyword>
<accession>A0A098S8M4</accession>
<gene>
    <name evidence="1" type="ORF">IX84_07210</name>
</gene>
<dbReference type="AlphaFoldDB" id="A0A098S8M4"/>
<comment type="caution">
    <text evidence="1">The sequence shown here is derived from an EMBL/GenBank/DDBJ whole genome shotgun (WGS) entry which is preliminary data.</text>
</comment>
<dbReference type="EMBL" id="JPOS01000018">
    <property type="protein sequence ID" value="KGE88475.1"/>
    <property type="molecule type" value="Genomic_DNA"/>
</dbReference>
<protein>
    <submittedName>
        <fullName evidence="1">Carbon monoxide dehydrogenase</fullName>
    </submittedName>
</protein>
<evidence type="ECO:0000313" key="2">
    <source>
        <dbReference type="Proteomes" id="UP000029736"/>
    </source>
</evidence>
<sequence length="152" mass="16480">MHLKGSHQFNAPAHQIFKMLMDADTLARITPGVSELEATGQDTYKAIANVKMGPVSGSFSGNLEVAEKHEPESFVLKIQQNSKIGNVAADVKIDLEETSSETTRLSFDGKARLSGLLARTGQRVLSGVANTLSKQFFKALEEELENLAHQPA</sequence>
<reference evidence="1 2" key="1">
    <citation type="journal article" date="2014" name="Int. J. Syst. Evol. Microbiol.">
        <title>Phaeodactylibacter xiamenensis gen. nov., sp. nov., a member of the family Saprospiraceae isolated from the marine alga Phaeodactylum tricornutum.</title>
        <authorList>
            <person name="Chen Z.Jr."/>
            <person name="Lei X."/>
            <person name="Lai Q."/>
            <person name="Li Y."/>
            <person name="Zhang B."/>
            <person name="Zhang J."/>
            <person name="Zhang H."/>
            <person name="Yang L."/>
            <person name="Zheng W."/>
            <person name="Tian Y."/>
            <person name="Yu Z."/>
            <person name="Xu H.Jr."/>
            <person name="Zheng T."/>
        </authorList>
    </citation>
    <scope>NUCLEOTIDE SEQUENCE [LARGE SCALE GENOMIC DNA]</scope>
    <source>
        <strain evidence="1 2">KD52</strain>
    </source>
</reference>
<dbReference type="PANTHER" id="PTHR38588">
    <property type="entry name" value="BLL0334 PROTEIN"/>
    <property type="match status" value="1"/>
</dbReference>
<dbReference type="CDD" id="cd05018">
    <property type="entry name" value="CoxG"/>
    <property type="match status" value="1"/>
</dbReference>
<dbReference type="InterPro" id="IPR023393">
    <property type="entry name" value="START-like_dom_sf"/>
</dbReference>
<dbReference type="Gene3D" id="3.30.530.20">
    <property type="match status" value="1"/>
</dbReference>
<dbReference type="OrthoDB" id="9787428at2"/>
<dbReference type="InterPro" id="IPR010419">
    <property type="entry name" value="CO_DH_gsu"/>
</dbReference>
<proteinExistence type="predicted"/>
<evidence type="ECO:0000313" key="1">
    <source>
        <dbReference type="EMBL" id="KGE88475.1"/>
    </source>
</evidence>
<dbReference type="SUPFAM" id="SSF55961">
    <property type="entry name" value="Bet v1-like"/>
    <property type="match status" value="1"/>
</dbReference>
<dbReference type="Proteomes" id="UP000029736">
    <property type="component" value="Unassembled WGS sequence"/>
</dbReference>
<organism evidence="1 2">
    <name type="scientific">Phaeodactylibacter xiamenensis</name>
    <dbReference type="NCBI Taxonomy" id="1524460"/>
    <lineage>
        <taxon>Bacteria</taxon>
        <taxon>Pseudomonadati</taxon>
        <taxon>Bacteroidota</taxon>
        <taxon>Saprospiria</taxon>
        <taxon>Saprospirales</taxon>
        <taxon>Haliscomenobacteraceae</taxon>
        <taxon>Phaeodactylibacter</taxon>
    </lineage>
</organism>